<comment type="caution">
    <text evidence="1">The sequence shown here is derived from an EMBL/GenBank/DDBJ whole genome shotgun (WGS) entry which is preliminary data.</text>
</comment>
<reference evidence="1" key="1">
    <citation type="submission" date="2021-02" db="EMBL/GenBank/DDBJ databases">
        <authorList>
            <consortium name="DOE Joint Genome Institute"/>
            <person name="Ahrendt S."/>
            <person name="Looney B.P."/>
            <person name="Miyauchi S."/>
            <person name="Morin E."/>
            <person name="Drula E."/>
            <person name="Courty P.E."/>
            <person name="Chicoki N."/>
            <person name="Fauchery L."/>
            <person name="Kohler A."/>
            <person name="Kuo A."/>
            <person name="Labutti K."/>
            <person name="Pangilinan J."/>
            <person name="Lipzen A."/>
            <person name="Riley R."/>
            <person name="Andreopoulos W."/>
            <person name="He G."/>
            <person name="Johnson J."/>
            <person name="Barry K.W."/>
            <person name="Grigoriev I.V."/>
            <person name="Nagy L."/>
            <person name="Hibbett D."/>
            <person name="Henrissat B."/>
            <person name="Matheny P.B."/>
            <person name="Labbe J."/>
            <person name="Martin F."/>
        </authorList>
    </citation>
    <scope>NUCLEOTIDE SEQUENCE</scope>
    <source>
        <strain evidence="1">FP105234-sp</strain>
    </source>
</reference>
<organism evidence="1 2">
    <name type="scientific">Auriscalpium vulgare</name>
    <dbReference type="NCBI Taxonomy" id="40419"/>
    <lineage>
        <taxon>Eukaryota</taxon>
        <taxon>Fungi</taxon>
        <taxon>Dikarya</taxon>
        <taxon>Basidiomycota</taxon>
        <taxon>Agaricomycotina</taxon>
        <taxon>Agaricomycetes</taxon>
        <taxon>Russulales</taxon>
        <taxon>Auriscalpiaceae</taxon>
        <taxon>Auriscalpium</taxon>
    </lineage>
</organism>
<evidence type="ECO:0000313" key="2">
    <source>
        <dbReference type="Proteomes" id="UP000814033"/>
    </source>
</evidence>
<sequence length="392" mass="44349">MFKRSSPPMSPPMSSVARTYATCDLANSFMRKARRGMRFNGRGLREITERGAAGSFLAPNLDLRRTCAAEGDLGPAVRRVRPAALHGCVRIDTAQSVIFSFSFSGPRNSVCFAERQADRLRASRFAFPAAQAASPRGRPASLYLTPVNTCPTTGWYIYPSCAPFVLSPVGPPHDPRQHEVHVRPRCPRRLCRARRRAVLVRRALWHFQHLPVHPQLPGHRDFAGRLLIFHGFAVRMHQHRVPDGCGDVPAAELHGRRPKRCAPAAAIAVRLHLLRVDRPRLCHVRTILVLRQVLDSLVRQVLDLVASVLLDGPRVVRAIEPQQRGIQRGQHLAERGCQGVDRRRRVGHRRGCHRGRARWRCARRVNALQTCARARGSLFRFDRRVLMRRRLV</sequence>
<dbReference type="EMBL" id="MU275929">
    <property type="protein sequence ID" value="KAI0046292.1"/>
    <property type="molecule type" value="Genomic_DNA"/>
</dbReference>
<evidence type="ECO:0000313" key="1">
    <source>
        <dbReference type="EMBL" id="KAI0046292.1"/>
    </source>
</evidence>
<reference evidence="1" key="2">
    <citation type="journal article" date="2022" name="New Phytol.">
        <title>Evolutionary transition to the ectomycorrhizal habit in the genomes of a hyperdiverse lineage of mushroom-forming fungi.</title>
        <authorList>
            <person name="Looney B."/>
            <person name="Miyauchi S."/>
            <person name="Morin E."/>
            <person name="Drula E."/>
            <person name="Courty P.E."/>
            <person name="Kohler A."/>
            <person name="Kuo A."/>
            <person name="LaButti K."/>
            <person name="Pangilinan J."/>
            <person name="Lipzen A."/>
            <person name="Riley R."/>
            <person name="Andreopoulos W."/>
            <person name="He G."/>
            <person name="Johnson J."/>
            <person name="Nolan M."/>
            <person name="Tritt A."/>
            <person name="Barry K.W."/>
            <person name="Grigoriev I.V."/>
            <person name="Nagy L.G."/>
            <person name="Hibbett D."/>
            <person name="Henrissat B."/>
            <person name="Matheny P.B."/>
            <person name="Labbe J."/>
            <person name="Martin F.M."/>
        </authorList>
    </citation>
    <scope>NUCLEOTIDE SEQUENCE</scope>
    <source>
        <strain evidence="1">FP105234-sp</strain>
    </source>
</reference>
<gene>
    <name evidence="1" type="ORF">FA95DRAFT_1402098</name>
</gene>
<name>A0ACB8RQX5_9AGAM</name>
<protein>
    <submittedName>
        <fullName evidence="1">Uncharacterized protein</fullName>
    </submittedName>
</protein>
<proteinExistence type="predicted"/>
<dbReference type="Proteomes" id="UP000814033">
    <property type="component" value="Unassembled WGS sequence"/>
</dbReference>
<keyword evidence="2" id="KW-1185">Reference proteome</keyword>
<accession>A0ACB8RQX5</accession>